<dbReference type="Pfam" id="PF01040">
    <property type="entry name" value="UbiA"/>
    <property type="match status" value="1"/>
</dbReference>
<dbReference type="GO" id="GO:0009234">
    <property type="term" value="P:menaquinone biosynthetic process"/>
    <property type="evidence" value="ECO:0007669"/>
    <property type="project" value="UniProtKB-UniRule"/>
</dbReference>
<comment type="pathway">
    <text evidence="8">Quinol/quinone metabolism; menaquinone biosynthesis; menaquinol from 1,4-dihydroxy-2-naphthoate: step 1/2.</text>
</comment>
<evidence type="ECO:0000256" key="7">
    <source>
        <dbReference type="ARBA" id="ARBA00023136"/>
    </source>
</evidence>
<feature type="transmembrane region" description="Helical" evidence="8">
    <location>
        <begin position="234"/>
        <end position="254"/>
    </location>
</feature>
<dbReference type="GO" id="GO:0042371">
    <property type="term" value="P:vitamin K biosynthetic process"/>
    <property type="evidence" value="ECO:0007669"/>
    <property type="project" value="TreeGrafter"/>
</dbReference>
<dbReference type="GO" id="GO:0046428">
    <property type="term" value="F:1,4-dihydroxy-2-naphthoate polyprenyltransferase activity"/>
    <property type="evidence" value="ECO:0007669"/>
    <property type="project" value="UniProtKB-UniRule"/>
</dbReference>
<keyword evidence="7 8" id="KW-0472">Membrane</keyword>
<dbReference type="PANTHER" id="PTHR13929:SF0">
    <property type="entry name" value="UBIA PRENYLTRANSFERASE DOMAIN-CONTAINING PROTEIN 1"/>
    <property type="match status" value="1"/>
</dbReference>
<evidence type="ECO:0000313" key="11">
    <source>
        <dbReference type="Proteomes" id="UP000384372"/>
    </source>
</evidence>
<evidence type="ECO:0000256" key="5">
    <source>
        <dbReference type="ARBA" id="ARBA00022692"/>
    </source>
</evidence>
<dbReference type="AlphaFoldDB" id="A0A6A7W8X8"/>
<accession>A0A6A7W8X8</accession>
<dbReference type="PIRSF" id="PIRSF005355">
    <property type="entry name" value="UBIAD1"/>
    <property type="match status" value="1"/>
</dbReference>
<evidence type="ECO:0000256" key="8">
    <source>
        <dbReference type="HAMAP-Rule" id="MF_01937"/>
    </source>
</evidence>
<dbReference type="EMBL" id="VZAD01000027">
    <property type="protein sequence ID" value="MQP10947.1"/>
    <property type="molecule type" value="Genomic_DNA"/>
</dbReference>
<keyword evidence="4 8" id="KW-0808">Transferase</keyword>
<feature type="transmembrane region" description="Helical" evidence="8">
    <location>
        <begin position="187"/>
        <end position="204"/>
    </location>
</feature>
<keyword evidence="6 8" id="KW-1133">Transmembrane helix</keyword>
<dbReference type="InterPro" id="IPR000537">
    <property type="entry name" value="UbiA_prenyltransferase"/>
</dbReference>
<dbReference type="Gene3D" id="1.10.357.140">
    <property type="entry name" value="UbiA prenyltransferase"/>
    <property type="match status" value="1"/>
</dbReference>
<feature type="transmembrane region" description="Helical" evidence="8">
    <location>
        <begin position="304"/>
        <end position="321"/>
    </location>
</feature>
<evidence type="ECO:0000256" key="9">
    <source>
        <dbReference type="NCBIfam" id="TIGR00751"/>
    </source>
</evidence>
<comment type="caution">
    <text evidence="10">The sequence shown here is derived from an EMBL/GenBank/DDBJ whole genome shotgun (WGS) entry which is preliminary data.</text>
</comment>
<keyword evidence="11" id="KW-1185">Reference proteome</keyword>
<feature type="transmembrane region" description="Helical" evidence="8">
    <location>
        <begin position="107"/>
        <end position="125"/>
    </location>
</feature>
<dbReference type="PANTHER" id="PTHR13929">
    <property type="entry name" value="1,4-DIHYDROXY-2-NAPHTHOATE OCTAPRENYLTRANSFERASE"/>
    <property type="match status" value="1"/>
</dbReference>
<dbReference type="GO" id="GO:0005886">
    <property type="term" value="C:plasma membrane"/>
    <property type="evidence" value="ECO:0007669"/>
    <property type="project" value="UniProtKB-SubCell"/>
</dbReference>
<evidence type="ECO:0000256" key="6">
    <source>
        <dbReference type="ARBA" id="ARBA00022989"/>
    </source>
</evidence>
<sequence>MIATNSIKAWFLAARPKTLSAAAVPVLIAIALAMRDCYLMETVGDAAQPHILHIPALLCLLFAWVMQIDSNFVNDYFDFKRGNDDETRLGPKRACAEGWITERAMKTGIIVTTLLGCAIGLPLVIYGGMAMIWVGVACVAFCFLYTTTFSYHGMGDILVLLFFGIVPVCCTYYVIMPEGYKTVSTEVVMAAIACGLVVDTLLVVNNFRDRDNDREAGKRTLIVKLIDRWDEKSALWLYLLLGYVPLAIMMGMGIHDAVVRDTSTFALPLYAVYAAMHHTTYRQLKAINHGRELNRVLGSTARNIFIYGQIVFLTIVLGFALEI</sequence>
<dbReference type="InterPro" id="IPR044878">
    <property type="entry name" value="UbiA_sf"/>
</dbReference>
<gene>
    <name evidence="8 10" type="primary">menA</name>
    <name evidence="10" type="ORF">F7D20_02980</name>
</gene>
<dbReference type="UniPathway" id="UPA00079">
    <property type="reaction ID" value="UER00168"/>
</dbReference>
<dbReference type="CDD" id="cd13962">
    <property type="entry name" value="PT_UbiA_UBIAD1"/>
    <property type="match status" value="1"/>
</dbReference>
<keyword evidence="3 8" id="KW-1003">Cell membrane</keyword>
<dbReference type="OrthoDB" id="9767568at2"/>
<reference evidence="10 11" key="1">
    <citation type="submission" date="2019-09" db="EMBL/GenBank/DDBJ databases">
        <title>Distinct polysaccharide growth profiles of human intestinal Prevotella copri isolates.</title>
        <authorList>
            <person name="Fehlner-Peach H."/>
            <person name="Magnabosco C."/>
            <person name="Raghavan V."/>
            <person name="Scher J.U."/>
            <person name="Tett A."/>
            <person name="Cox L.M."/>
            <person name="Gottsegen C."/>
            <person name="Watters A."/>
            <person name="Wiltshire- Gordon J.D."/>
            <person name="Segata N."/>
            <person name="Bonneau R."/>
            <person name="Littman D.R."/>
        </authorList>
    </citation>
    <scope>NUCLEOTIDE SEQUENCE [LARGE SCALE GENOMIC DNA]</scope>
    <source>
        <strain evidence="11">iAQ1173</strain>
    </source>
</reference>
<comment type="similarity">
    <text evidence="8">Belongs to the MenA family. Type 1 subfamily.</text>
</comment>
<comment type="subcellular location">
    <subcellularLocation>
        <location evidence="8">Cell membrane</location>
        <topology evidence="8">Multi-pass membrane protein</topology>
    </subcellularLocation>
    <subcellularLocation>
        <location evidence="1">Membrane</location>
        <topology evidence="1">Multi-pass membrane protein</topology>
    </subcellularLocation>
</comment>
<dbReference type="NCBIfam" id="TIGR00751">
    <property type="entry name" value="menA"/>
    <property type="match status" value="1"/>
</dbReference>
<dbReference type="Proteomes" id="UP000384372">
    <property type="component" value="Unassembled WGS sequence"/>
</dbReference>
<comment type="function">
    <text evidence="8">Conversion of 1,4-dihydroxy-2-naphthoate (DHNA) to demethylmenaquinone (DMK).</text>
</comment>
<evidence type="ECO:0000256" key="4">
    <source>
        <dbReference type="ARBA" id="ARBA00022679"/>
    </source>
</evidence>
<dbReference type="HAMAP" id="MF_01937">
    <property type="entry name" value="MenA_1"/>
    <property type="match status" value="1"/>
</dbReference>
<evidence type="ECO:0000313" key="10">
    <source>
        <dbReference type="EMBL" id="MQP10947.1"/>
    </source>
</evidence>
<evidence type="ECO:0000256" key="1">
    <source>
        <dbReference type="ARBA" id="ARBA00004141"/>
    </source>
</evidence>
<feature type="transmembrane region" description="Helical" evidence="8">
    <location>
        <begin position="51"/>
        <end position="73"/>
    </location>
</feature>
<dbReference type="EC" id="2.5.1.74" evidence="8 9"/>
<feature type="transmembrane region" description="Helical" evidence="8">
    <location>
        <begin position="157"/>
        <end position="175"/>
    </location>
</feature>
<organism evidence="10 11">
    <name type="scientific">Segatella copri</name>
    <dbReference type="NCBI Taxonomy" id="165179"/>
    <lineage>
        <taxon>Bacteria</taxon>
        <taxon>Pseudomonadati</taxon>
        <taxon>Bacteroidota</taxon>
        <taxon>Bacteroidia</taxon>
        <taxon>Bacteroidales</taxon>
        <taxon>Prevotellaceae</taxon>
        <taxon>Segatella</taxon>
    </lineage>
</organism>
<name>A0A6A7W8X8_9BACT</name>
<keyword evidence="2 8" id="KW-0474">Menaquinone biosynthesis</keyword>
<dbReference type="InterPro" id="IPR026046">
    <property type="entry name" value="UBIAD1"/>
</dbReference>
<evidence type="ECO:0000256" key="3">
    <source>
        <dbReference type="ARBA" id="ARBA00022475"/>
    </source>
</evidence>
<proteinExistence type="inferred from homology"/>
<dbReference type="InterPro" id="IPR004657">
    <property type="entry name" value="MenA"/>
</dbReference>
<feature type="transmembrane region" description="Helical" evidence="8">
    <location>
        <begin position="131"/>
        <end position="150"/>
    </location>
</feature>
<comment type="catalytic activity">
    <reaction evidence="8">
        <text>an all-trans-polyprenyl diphosphate + 1,4-dihydroxy-2-naphthoate + H(+) = a 2-demethylmenaquinol + CO2 + diphosphate</text>
        <dbReference type="Rhea" id="RHEA:26478"/>
        <dbReference type="Rhea" id="RHEA-COMP:9563"/>
        <dbReference type="Rhea" id="RHEA-COMP:9564"/>
        <dbReference type="ChEBI" id="CHEBI:11173"/>
        <dbReference type="ChEBI" id="CHEBI:15378"/>
        <dbReference type="ChEBI" id="CHEBI:16526"/>
        <dbReference type="ChEBI" id="CHEBI:33019"/>
        <dbReference type="ChEBI" id="CHEBI:55437"/>
        <dbReference type="ChEBI" id="CHEBI:58914"/>
        <dbReference type="EC" id="2.5.1.74"/>
    </reaction>
</comment>
<protein>
    <recommendedName>
        <fullName evidence="8 9">1,4-dihydroxy-2-naphthoate octaprenyltransferase</fullName>
        <shortName evidence="8">DHNA-octaprenyltransferase</shortName>
        <ecNumber evidence="8 9">2.5.1.74</ecNumber>
    </recommendedName>
</protein>
<keyword evidence="5 8" id="KW-0812">Transmembrane</keyword>
<evidence type="ECO:0000256" key="2">
    <source>
        <dbReference type="ARBA" id="ARBA00022428"/>
    </source>
</evidence>
<dbReference type="RefSeq" id="WP_158462783.1">
    <property type="nucleotide sequence ID" value="NZ_VZAD01000027.1"/>
</dbReference>